<name>A0A7C1ZF24_DESA2</name>
<dbReference type="Pfam" id="PF14842">
    <property type="entry name" value="FliG_N"/>
    <property type="match status" value="1"/>
</dbReference>
<feature type="domain" description="Flagellar motor switch protein FliG middle" evidence="12">
    <location>
        <begin position="109"/>
        <end position="177"/>
    </location>
</feature>
<accession>A0A7C1ZF24</accession>
<dbReference type="GO" id="GO:0005886">
    <property type="term" value="C:plasma membrane"/>
    <property type="evidence" value="ECO:0007669"/>
    <property type="project" value="UniProtKB-SubCell"/>
</dbReference>
<evidence type="ECO:0000313" key="14">
    <source>
        <dbReference type="EMBL" id="HEC68190.1"/>
    </source>
</evidence>
<keyword evidence="14" id="KW-0969">Cilium</keyword>
<dbReference type="InterPro" id="IPR032779">
    <property type="entry name" value="FliG_M"/>
</dbReference>
<dbReference type="PANTHER" id="PTHR30534:SF0">
    <property type="entry name" value="FLAGELLAR MOTOR SWITCH PROTEIN FLIG"/>
    <property type="match status" value="1"/>
</dbReference>
<evidence type="ECO:0000256" key="7">
    <source>
        <dbReference type="ARBA" id="ARBA00022779"/>
    </source>
</evidence>
<dbReference type="PANTHER" id="PTHR30534">
    <property type="entry name" value="FLAGELLAR MOTOR SWITCH PROTEIN FLIG"/>
    <property type="match status" value="1"/>
</dbReference>
<comment type="caution">
    <text evidence="14">The sequence shown here is derived from an EMBL/GenBank/DDBJ whole genome shotgun (WGS) entry which is preliminary data.</text>
</comment>
<comment type="function">
    <text evidence="10">FliG is one of three proteins (FliG, FliN, FliM) that forms the rotor-mounted switch complex (C ring), located at the base of the basal body. This complex interacts with the CheY and CheZ chemotaxis proteins, in addition to contacting components of the motor that determine the direction of flagellar rotation.</text>
</comment>
<dbReference type="GO" id="GO:0071973">
    <property type="term" value="P:bacterial-type flagellum-dependent cell motility"/>
    <property type="evidence" value="ECO:0007669"/>
    <property type="project" value="InterPro"/>
</dbReference>
<keyword evidence="6" id="KW-0145">Chemotaxis</keyword>
<evidence type="ECO:0000256" key="4">
    <source>
        <dbReference type="ARBA" id="ARBA00021870"/>
    </source>
</evidence>
<keyword evidence="9" id="KW-0975">Bacterial flagellum</keyword>
<keyword evidence="14" id="KW-0282">Flagellum</keyword>
<reference evidence="14" key="1">
    <citation type="journal article" date="2020" name="mSystems">
        <title>Genome- and Community-Level Interaction Insights into Carbon Utilization and Element Cycling Functions of Hydrothermarchaeota in Hydrothermal Sediment.</title>
        <authorList>
            <person name="Zhou Z."/>
            <person name="Liu Y."/>
            <person name="Xu W."/>
            <person name="Pan J."/>
            <person name="Luo Z.H."/>
            <person name="Li M."/>
        </authorList>
    </citation>
    <scope>NUCLEOTIDE SEQUENCE [LARGE SCALE GENOMIC DNA]</scope>
    <source>
        <strain evidence="14">HyVt-389</strain>
    </source>
</reference>
<dbReference type="GO" id="GO:0009425">
    <property type="term" value="C:bacterial-type flagellum basal body"/>
    <property type="evidence" value="ECO:0007669"/>
    <property type="project" value="UniProtKB-SubCell"/>
</dbReference>
<keyword evidence="5" id="KW-1003">Cell membrane</keyword>
<evidence type="ECO:0000256" key="3">
    <source>
        <dbReference type="ARBA" id="ARBA00010299"/>
    </source>
</evidence>
<feature type="domain" description="Flagellar motor switch protein FliG C-terminal" evidence="11">
    <location>
        <begin position="212"/>
        <end position="319"/>
    </location>
</feature>
<evidence type="ECO:0000256" key="6">
    <source>
        <dbReference type="ARBA" id="ARBA00022500"/>
    </source>
</evidence>
<organism evidence="14">
    <name type="scientific">Desulfofervidus auxilii</name>
    <dbReference type="NCBI Taxonomy" id="1621989"/>
    <lineage>
        <taxon>Bacteria</taxon>
        <taxon>Pseudomonadati</taxon>
        <taxon>Thermodesulfobacteriota</taxon>
        <taxon>Candidatus Desulfofervidia</taxon>
        <taxon>Candidatus Desulfofervidales</taxon>
        <taxon>Candidatus Desulfofervidaceae</taxon>
        <taxon>Candidatus Desulfofervidus</taxon>
    </lineage>
</organism>
<dbReference type="PRINTS" id="PR00954">
    <property type="entry name" value="FLGMOTORFLIG"/>
</dbReference>
<dbReference type="Pfam" id="PF14841">
    <property type="entry name" value="FliG_M"/>
    <property type="match status" value="1"/>
</dbReference>
<evidence type="ECO:0000256" key="1">
    <source>
        <dbReference type="ARBA" id="ARBA00004117"/>
    </source>
</evidence>
<dbReference type="NCBIfam" id="TIGR00207">
    <property type="entry name" value="fliG"/>
    <property type="match status" value="1"/>
</dbReference>
<dbReference type="InterPro" id="IPR011002">
    <property type="entry name" value="FliG_a-hlx"/>
</dbReference>
<evidence type="ECO:0000256" key="2">
    <source>
        <dbReference type="ARBA" id="ARBA00004413"/>
    </source>
</evidence>
<evidence type="ECO:0000259" key="13">
    <source>
        <dbReference type="Pfam" id="PF14842"/>
    </source>
</evidence>
<evidence type="ECO:0000256" key="9">
    <source>
        <dbReference type="ARBA" id="ARBA00023143"/>
    </source>
</evidence>
<dbReference type="GO" id="GO:0003774">
    <property type="term" value="F:cytoskeletal motor activity"/>
    <property type="evidence" value="ECO:0007669"/>
    <property type="project" value="InterPro"/>
</dbReference>
<evidence type="ECO:0000256" key="8">
    <source>
        <dbReference type="ARBA" id="ARBA00023136"/>
    </source>
</evidence>
<proteinExistence type="inferred from homology"/>
<dbReference type="AlphaFoldDB" id="A0A7C1ZF24"/>
<dbReference type="EMBL" id="DRIH01000181">
    <property type="protein sequence ID" value="HEC68190.1"/>
    <property type="molecule type" value="Genomic_DNA"/>
</dbReference>
<feature type="domain" description="Flagellar motor switch protein FliG N-terminal" evidence="13">
    <location>
        <begin position="8"/>
        <end position="96"/>
    </location>
</feature>
<dbReference type="InterPro" id="IPR000090">
    <property type="entry name" value="Flg_Motor_Flig"/>
</dbReference>
<dbReference type="FunFam" id="1.10.220.30:FF:000001">
    <property type="entry name" value="Flagellar motor switch protein FliG"/>
    <property type="match status" value="1"/>
</dbReference>
<dbReference type="PIRSF" id="PIRSF003161">
    <property type="entry name" value="FliG"/>
    <property type="match status" value="1"/>
</dbReference>
<protein>
    <recommendedName>
        <fullName evidence="4">Flagellar motor switch protein FliG</fullName>
    </recommendedName>
</protein>
<comment type="similarity">
    <text evidence="3">Belongs to the FliG family.</text>
</comment>
<sequence>MDSAKDKKLKGPEKAAIFLCSLGEELAAQFIKELSPEEIKRLSDYMNKVEVSPEIFKEVNKEIKQKLSLPIEGKNFIKNVIAKAVGKKEAEYILGKESDFLKKINEINPDILINFLRYENPQTIAFIVSNLKPEKASTILANIPNGVKTEVILRMAQLDTVSVDIIKSIGEVLKEEIFKKEVFSEVRKVGGLEKVAEILNRVEHSTQQSILEEIEKTNPDLASEIKKKMFVFDDLVNIEDRGMQILLKHIKMEDLLLALKTASDAIKDKIFKNVSERVSEMIKEDLEIMGPVRLRDVEKAQQTIIETARLLESEGKLVIPKKGEEEIFV</sequence>
<evidence type="ECO:0000259" key="11">
    <source>
        <dbReference type="Pfam" id="PF01706"/>
    </source>
</evidence>
<keyword evidence="14" id="KW-0966">Cell projection</keyword>
<evidence type="ECO:0000256" key="5">
    <source>
        <dbReference type="ARBA" id="ARBA00022475"/>
    </source>
</evidence>
<keyword evidence="7" id="KW-0283">Flagellar rotation</keyword>
<dbReference type="InterPro" id="IPR028263">
    <property type="entry name" value="FliG_N"/>
</dbReference>
<dbReference type="InterPro" id="IPR023087">
    <property type="entry name" value="Flg_Motor_Flig_C"/>
</dbReference>
<comment type="subcellular location">
    <subcellularLocation>
        <location evidence="1">Bacterial flagellum basal body</location>
    </subcellularLocation>
    <subcellularLocation>
        <location evidence="2">Cell membrane</location>
        <topology evidence="2">Peripheral membrane protein</topology>
        <orientation evidence="2">Cytoplasmic side</orientation>
    </subcellularLocation>
</comment>
<keyword evidence="8" id="KW-0472">Membrane</keyword>
<evidence type="ECO:0000259" key="12">
    <source>
        <dbReference type="Pfam" id="PF14841"/>
    </source>
</evidence>
<dbReference type="Proteomes" id="UP000885738">
    <property type="component" value="Unassembled WGS sequence"/>
</dbReference>
<gene>
    <name evidence="14" type="primary">fliG</name>
    <name evidence="14" type="ORF">ENI35_05200</name>
</gene>
<dbReference type="Gene3D" id="1.10.220.30">
    <property type="match status" value="3"/>
</dbReference>
<dbReference type="Pfam" id="PF01706">
    <property type="entry name" value="FliG_C"/>
    <property type="match status" value="1"/>
</dbReference>
<dbReference type="SUPFAM" id="SSF48029">
    <property type="entry name" value="FliG"/>
    <property type="match status" value="2"/>
</dbReference>
<dbReference type="GO" id="GO:0006935">
    <property type="term" value="P:chemotaxis"/>
    <property type="evidence" value="ECO:0007669"/>
    <property type="project" value="UniProtKB-KW"/>
</dbReference>
<evidence type="ECO:0000256" key="10">
    <source>
        <dbReference type="ARBA" id="ARBA00025598"/>
    </source>
</evidence>